<evidence type="ECO:0000313" key="2">
    <source>
        <dbReference type="Proteomes" id="UP001155587"/>
    </source>
</evidence>
<sequence length="82" mass="9687">MVGLSIFLQFENKKKDGFWSYAVWGIDADKLVFHKEEDLTYLLAQLLAFMEKGKEAVITSESFQREPARFFRFDDKKPNNFD</sequence>
<dbReference type="AlphaFoldDB" id="A0A9X3CT76"/>
<protein>
    <submittedName>
        <fullName evidence="1">Uncharacterized protein</fullName>
    </submittedName>
</protein>
<gene>
    <name evidence="1" type="ORF">MD535_24985</name>
</gene>
<dbReference type="EMBL" id="JAKRRY010000079">
    <property type="protein sequence ID" value="MCW8349242.1"/>
    <property type="molecule type" value="Genomic_DNA"/>
</dbReference>
<name>A0A9X3CT76_9VIBR</name>
<dbReference type="RefSeq" id="WP_265677973.1">
    <property type="nucleotide sequence ID" value="NZ_JAKRRY010000079.1"/>
</dbReference>
<comment type="caution">
    <text evidence="1">The sequence shown here is derived from an EMBL/GenBank/DDBJ whole genome shotgun (WGS) entry which is preliminary data.</text>
</comment>
<organism evidence="1 2">
    <name type="scientific">Vibrio qingdaonensis</name>
    <dbReference type="NCBI Taxonomy" id="2829491"/>
    <lineage>
        <taxon>Bacteria</taxon>
        <taxon>Pseudomonadati</taxon>
        <taxon>Pseudomonadota</taxon>
        <taxon>Gammaproteobacteria</taxon>
        <taxon>Vibrionales</taxon>
        <taxon>Vibrionaceae</taxon>
        <taxon>Vibrio</taxon>
    </lineage>
</organism>
<dbReference type="Proteomes" id="UP001155587">
    <property type="component" value="Unassembled WGS sequence"/>
</dbReference>
<keyword evidence="2" id="KW-1185">Reference proteome</keyword>
<proteinExistence type="predicted"/>
<accession>A0A9X3CT76</accession>
<evidence type="ECO:0000313" key="1">
    <source>
        <dbReference type="EMBL" id="MCW8349242.1"/>
    </source>
</evidence>
<reference evidence="1" key="1">
    <citation type="submission" date="2022-02" db="EMBL/GenBank/DDBJ databases">
        <title>Vibrio sp. nov, a new bacterium isolated from seawater.</title>
        <authorList>
            <person name="Yuan Y."/>
        </authorList>
    </citation>
    <scope>NUCLEOTIDE SEQUENCE</scope>
    <source>
        <strain evidence="1">ZSDZ65</strain>
    </source>
</reference>